<organism evidence="2 3">
    <name type="scientific">Ignelater luminosus</name>
    <name type="common">Cucubano</name>
    <name type="synonym">Pyrophorus luminosus</name>
    <dbReference type="NCBI Taxonomy" id="2038154"/>
    <lineage>
        <taxon>Eukaryota</taxon>
        <taxon>Metazoa</taxon>
        <taxon>Ecdysozoa</taxon>
        <taxon>Arthropoda</taxon>
        <taxon>Hexapoda</taxon>
        <taxon>Insecta</taxon>
        <taxon>Pterygota</taxon>
        <taxon>Neoptera</taxon>
        <taxon>Endopterygota</taxon>
        <taxon>Coleoptera</taxon>
        <taxon>Polyphaga</taxon>
        <taxon>Elateriformia</taxon>
        <taxon>Elateroidea</taxon>
        <taxon>Elateridae</taxon>
        <taxon>Agrypninae</taxon>
        <taxon>Pyrophorini</taxon>
        <taxon>Ignelater</taxon>
    </lineage>
</organism>
<reference evidence="2" key="1">
    <citation type="submission" date="2019-08" db="EMBL/GenBank/DDBJ databases">
        <title>The genome of the North American firefly Photinus pyralis.</title>
        <authorList>
            <consortium name="Photinus pyralis genome working group"/>
            <person name="Fallon T.R."/>
            <person name="Sander Lower S.E."/>
            <person name="Weng J.-K."/>
        </authorList>
    </citation>
    <scope>NUCLEOTIDE SEQUENCE</scope>
    <source>
        <strain evidence="2">TRF0915ILg1</strain>
        <tissue evidence="2">Whole body</tissue>
    </source>
</reference>
<evidence type="ECO:0000313" key="2">
    <source>
        <dbReference type="EMBL" id="KAF2905358.1"/>
    </source>
</evidence>
<evidence type="ECO:0000313" key="3">
    <source>
        <dbReference type="Proteomes" id="UP000801492"/>
    </source>
</evidence>
<proteinExistence type="predicted"/>
<accession>A0A8K0DLJ3</accession>
<name>A0A8K0DLJ3_IGNLU</name>
<gene>
    <name evidence="2" type="ORF">ILUMI_00822</name>
</gene>
<keyword evidence="3" id="KW-1185">Reference proteome</keyword>
<feature type="signal peptide" evidence="1">
    <location>
        <begin position="1"/>
        <end position="21"/>
    </location>
</feature>
<protein>
    <submittedName>
        <fullName evidence="2">Uncharacterized protein</fullName>
    </submittedName>
</protein>
<comment type="caution">
    <text evidence="2">The sequence shown here is derived from an EMBL/GenBank/DDBJ whole genome shotgun (WGS) entry which is preliminary data.</text>
</comment>
<sequence>MLKLIQLFMLVHYLLVHSGEAAKDSKCGDGSARCPSILLLPGSECTNVKDGDPTKPFPECCPSLHCDSGEY</sequence>
<feature type="chain" id="PRO_5035457626" evidence="1">
    <location>
        <begin position="22"/>
        <end position="71"/>
    </location>
</feature>
<dbReference type="AlphaFoldDB" id="A0A8K0DLJ3"/>
<keyword evidence="1" id="KW-0732">Signal</keyword>
<dbReference type="Proteomes" id="UP000801492">
    <property type="component" value="Unassembled WGS sequence"/>
</dbReference>
<evidence type="ECO:0000256" key="1">
    <source>
        <dbReference type="SAM" id="SignalP"/>
    </source>
</evidence>
<dbReference type="EMBL" id="VTPC01000556">
    <property type="protein sequence ID" value="KAF2905358.1"/>
    <property type="molecule type" value="Genomic_DNA"/>
</dbReference>